<reference evidence="2" key="1">
    <citation type="journal article" date="2022" name="bioRxiv">
        <title>Sequencing and chromosome-scale assembly of the giantPleurodeles waltlgenome.</title>
        <authorList>
            <person name="Brown T."/>
            <person name="Elewa A."/>
            <person name="Iarovenko S."/>
            <person name="Subramanian E."/>
            <person name="Araus A.J."/>
            <person name="Petzold A."/>
            <person name="Susuki M."/>
            <person name="Suzuki K.-i.T."/>
            <person name="Hayashi T."/>
            <person name="Toyoda A."/>
            <person name="Oliveira C."/>
            <person name="Osipova E."/>
            <person name="Leigh N.D."/>
            <person name="Simon A."/>
            <person name="Yun M.H."/>
        </authorList>
    </citation>
    <scope>NUCLEOTIDE SEQUENCE</scope>
    <source>
        <strain evidence="2">20211129_DDA</strain>
        <tissue evidence="2">Liver</tissue>
    </source>
</reference>
<proteinExistence type="predicted"/>
<sequence>MWPCHRELAIDPVPEAHCSRGAAAARCDSTHSLGMHESAADGTVRPDPTKEHLAMMPRHRSGRSSPWTSPLRGVLLITHDVRETFWDQGH</sequence>
<protein>
    <submittedName>
        <fullName evidence="2">Uncharacterized protein</fullName>
    </submittedName>
</protein>
<gene>
    <name evidence="2" type="ORF">NDU88_008726</name>
</gene>
<organism evidence="2 3">
    <name type="scientific">Pleurodeles waltl</name>
    <name type="common">Iberian ribbed newt</name>
    <dbReference type="NCBI Taxonomy" id="8319"/>
    <lineage>
        <taxon>Eukaryota</taxon>
        <taxon>Metazoa</taxon>
        <taxon>Chordata</taxon>
        <taxon>Craniata</taxon>
        <taxon>Vertebrata</taxon>
        <taxon>Euteleostomi</taxon>
        <taxon>Amphibia</taxon>
        <taxon>Batrachia</taxon>
        <taxon>Caudata</taxon>
        <taxon>Salamandroidea</taxon>
        <taxon>Salamandridae</taxon>
        <taxon>Pleurodelinae</taxon>
        <taxon>Pleurodeles</taxon>
    </lineage>
</organism>
<keyword evidence="3" id="KW-1185">Reference proteome</keyword>
<accession>A0AAV7RU31</accession>
<name>A0AAV7RU31_PLEWA</name>
<evidence type="ECO:0000256" key="1">
    <source>
        <dbReference type="SAM" id="MobiDB-lite"/>
    </source>
</evidence>
<dbReference type="Proteomes" id="UP001066276">
    <property type="component" value="Chromosome 5"/>
</dbReference>
<evidence type="ECO:0000313" key="2">
    <source>
        <dbReference type="EMBL" id="KAJ1156001.1"/>
    </source>
</evidence>
<dbReference type="EMBL" id="JANPWB010000009">
    <property type="protein sequence ID" value="KAJ1156001.1"/>
    <property type="molecule type" value="Genomic_DNA"/>
</dbReference>
<comment type="caution">
    <text evidence="2">The sequence shown here is derived from an EMBL/GenBank/DDBJ whole genome shotgun (WGS) entry which is preliminary data.</text>
</comment>
<feature type="region of interest" description="Disordered" evidence="1">
    <location>
        <begin position="34"/>
        <end position="69"/>
    </location>
</feature>
<dbReference type="AlphaFoldDB" id="A0AAV7RU31"/>
<evidence type="ECO:0000313" key="3">
    <source>
        <dbReference type="Proteomes" id="UP001066276"/>
    </source>
</evidence>